<sequence>MGAAISNKEIVIQNIIAAMGPLMEAVQLQALENVVRQNLHGLTLEEECTALSTWLDDNAHVINVFLASKKLEGCKRVTLIQYKTTAYQFFSRIRKNYRDVTKDDIKVYLAWRMQRVKPNTLLNTKRNLSSFFGWLHEEGYISTNPVKKGGMRIDEVCQVRLTPEEEVRVRDVEKSVKEQAIVDFLLSTGVRVGELAAMNISDVDFARRSVTFRGEKGNCSFRTVLLDAAAKKHLEDYLRTRTDDNPALFVTDRLYDGQPKRMSNHGIETVTKAVGRRAGLDKTLTVHVFRRTFATRLADKQCPREVIQLLMGHKKAETTDRYMGKSEERIIAAASKFFSAA</sequence>
<dbReference type="InterPro" id="IPR002104">
    <property type="entry name" value="Integrase_catalytic"/>
</dbReference>
<evidence type="ECO:0000259" key="12">
    <source>
        <dbReference type="PROSITE" id="PS51898"/>
    </source>
</evidence>
<keyword evidence="10" id="KW-0131">Cell cycle</keyword>
<protein>
    <submittedName>
        <fullName evidence="14">Tyrosine-type recombinase/integrase</fullName>
    </submittedName>
</protein>
<dbReference type="EMBL" id="DWXE01000004">
    <property type="protein sequence ID" value="HJB90021.1"/>
    <property type="molecule type" value="Genomic_DNA"/>
</dbReference>
<gene>
    <name evidence="14" type="ORF">H9763_00950</name>
</gene>
<dbReference type="PROSITE" id="PS51900">
    <property type="entry name" value="CB"/>
    <property type="match status" value="1"/>
</dbReference>
<dbReference type="InterPro" id="IPR050090">
    <property type="entry name" value="Tyrosine_recombinase_XerCD"/>
</dbReference>
<dbReference type="CDD" id="cd00397">
    <property type="entry name" value="DNA_BRE_C"/>
    <property type="match status" value="1"/>
</dbReference>
<dbReference type="Proteomes" id="UP000886883">
    <property type="component" value="Unassembled WGS sequence"/>
</dbReference>
<keyword evidence="9" id="KW-0233">DNA recombination</keyword>
<dbReference type="GO" id="GO:0006310">
    <property type="term" value="P:DNA recombination"/>
    <property type="evidence" value="ECO:0007669"/>
    <property type="project" value="UniProtKB-KW"/>
</dbReference>
<dbReference type="GO" id="GO:0015074">
    <property type="term" value="P:DNA integration"/>
    <property type="evidence" value="ECO:0007669"/>
    <property type="project" value="UniProtKB-KW"/>
</dbReference>
<evidence type="ECO:0000256" key="1">
    <source>
        <dbReference type="ARBA" id="ARBA00003283"/>
    </source>
</evidence>
<evidence type="ECO:0000256" key="4">
    <source>
        <dbReference type="ARBA" id="ARBA00022490"/>
    </source>
</evidence>
<evidence type="ECO:0000259" key="13">
    <source>
        <dbReference type="PROSITE" id="PS51900"/>
    </source>
</evidence>
<evidence type="ECO:0000256" key="3">
    <source>
        <dbReference type="ARBA" id="ARBA00008857"/>
    </source>
</evidence>
<evidence type="ECO:0000313" key="15">
    <source>
        <dbReference type="Proteomes" id="UP000886883"/>
    </source>
</evidence>
<dbReference type="AlphaFoldDB" id="A0A9D2SCG3"/>
<dbReference type="GO" id="GO:0003677">
    <property type="term" value="F:DNA binding"/>
    <property type="evidence" value="ECO:0007669"/>
    <property type="project" value="UniProtKB-UniRule"/>
</dbReference>
<dbReference type="Pfam" id="PF00589">
    <property type="entry name" value="Phage_integrase"/>
    <property type="match status" value="1"/>
</dbReference>
<evidence type="ECO:0000256" key="6">
    <source>
        <dbReference type="ARBA" id="ARBA00022829"/>
    </source>
</evidence>
<dbReference type="GO" id="GO:0005737">
    <property type="term" value="C:cytoplasm"/>
    <property type="evidence" value="ECO:0007669"/>
    <property type="project" value="UniProtKB-SubCell"/>
</dbReference>
<dbReference type="InterPro" id="IPR013762">
    <property type="entry name" value="Integrase-like_cat_sf"/>
</dbReference>
<dbReference type="PANTHER" id="PTHR30349">
    <property type="entry name" value="PHAGE INTEGRASE-RELATED"/>
    <property type="match status" value="1"/>
</dbReference>
<evidence type="ECO:0000256" key="5">
    <source>
        <dbReference type="ARBA" id="ARBA00022618"/>
    </source>
</evidence>
<dbReference type="InterPro" id="IPR004107">
    <property type="entry name" value="Integrase_SAM-like_N"/>
</dbReference>
<keyword evidence="7" id="KW-0229">DNA integration</keyword>
<dbReference type="InterPro" id="IPR010998">
    <property type="entry name" value="Integrase_recombinase_N"/>
</dbReference>
<feature type="domain" description="Tyr recombinase" evidence="12">
    <location>
        <begin position="156"/>
        <end position="335"/>
    </location>
</feature>
<name>A0A9D2SCG3_9FIRM</name>
<comment type="subcellular location">
    <subcellularLocation>
        <location evidence="2">Cytoplasm</location>
    </subcellularLocation>
</comment>
<dbReference type="GO" id="GO:0051301">
    <property type="term" value="P:cell division"/>
    <property type="evidence" value="ECO:0007669"/>
    <property type="project" value="UniProtKB-KW"/>
</dbReference>
<keyword evidence="8 11" id="KW-0238">DNA-binding</keyword>
<organism evidence="14 15">
    <name type="scientific">Candidatus Eisenbergiella merdigallinarum</name>
    <dbReference type="NCBI Taxonomy" id="2838552"/>
    <lineage>
        <taxon>Bacteria</taxon>
        <taxon>Bacillati</taxon>
        <taxon>Bacillota</taxon>
        <taxon>Clostridia</taxon>
        <taxon>Lachnospirales</taxon>
        <taxon>Lachnospiraceae</taxon>
        <taxon>Eisenbergiella</taxon>
    </lineage>
</organism>
<evidence type="ECO:0000313" key="14">
    <source>
        <dbReference type="EMBL" id="HJB90021.1"/>
    </source>
</evidence>
<dbReference type="InterPro" id="IPR044068">
    <property type="entry name" value="CB"/>
</dbReference>
<accession>A0A9D2SCG3</accession>
<dbReference type="GO" id="GO:0007059">
    <property type="term" value="P:chromosome segregation"/>
    <property type="evidence" value="ECO:0007669"/>
    <property type="project" value="UniProtKB-KW"/>
</dbReference>
<dbReference type="SUPFAM" id="SSF56349">
    <property type="entry name" value="DNA breaking-rejoining enzymes"/>
    <property type="match status" value="1"/>
</dbReference>
<dbReference type="InterPro" id="IPR011010">
    <property type="entry name" value="DNA_brk_join_enz"/>
</dbReference>
<evidence type="ECO:0000256" key="9">
    <source>
        <dbReference type="ARBA" id="ARBA00023172"/>
    </source>
</evidence>
<evidence type="ECO:0000256" key="11">
    <source>
        <dbReference type="PROSITE-ProRule" id="PRU01248"/>
    </source>
</evidence>
<evidence type="ECO:0000256" key="10">
    <source>
        <dbReference type="ARBA" id="ARBA00023306"/>
    </source>
</evidence>
<keyword evidence="5" id="KW-0132">Cell division</keyword>
<comment type="function">
    <text evidence="1">Site-specific tyrosine recombinase, which acts by catalyzing the cutting and rejoining of the recombining DNA molecules.</text>
</comment>
<feature type="domain" description="Core-binding (CB)" evidence="13">
    <location>
        <begin position="45"/>
        <end position="136"/>
    </location>
</feature>
<proteinExistence type="inferred from homology"/>
<evidence type="ECO:0000256" key="7">
    <source>
        <dbReference type="ARBA" id="ARBA00022908"/>
    </source>
</evidence>
<reference evidence="14" key="2">
    <citation type="submission" date="2021-04" db="EMBL/GenBank/DDBJ databases">
        <authorList>
            <person name="Gilroy R."/>
        </authorList>
    </citation>
    <scope>NUCLEOTIDE SEQUENCE</scope>
    <source>
        <strain evidence="14">USAMLcec3-2134</strain>
    </source>
</reference>
<keyword evidence="6" id="KW-0159">Chromosome partition</keyword>
<comment type="caution">
    <text evidence="14">The sequence shown here is derived from an EMBL/GenBank/DDBJ whole genome shotgun (WGS) entry which is preliminary data.</text>
</comment>
<dbReference type="PANTHER" id="PTHR30349:SF77">
    <property type="entry name" value="TYROSINE RECOMBINASE XERC"/>
    <property type="match status" value="1"/>
</dbReference>
<reference evidence="14" key="1">
    <citation type="journal article" date="2021" name="PeerJ">
        <title>Extensive microbial diversity within the chicken gut microbiome revealed by metagenomics and culture.</title>
        <authorList>
            <person name="Gilroy R."/>
            <person name="Ravi A."/>
            <person name="Getino M."/>
            <person name="Pursley I."/>
            <person name="Horton D.L."/>
            <person name="Alikhan N.F."/>
            <person name="Baker D."/>
            <person name="Gharbi K."/>
            <person name="Hall N."/>
            <person name="Watson M."/>
            <person name="Adriaenssens E.M."/>
            <person name="Foster-Nyarko E."/>
            <person name="Jarju S."/>
            <person name="Secka A."/>
            <person name="Antonio M."/>
            <person name="Oren A."/>
            <person name="Chaudhuri R.R."/>
            <person name="La Ragione R."/>
            <person name="Hildebrand F."/>
            <person name="Pallen M.J."/>
        </authorList>
    </citation>
    <scope>NUCLEOTIDE SEQUENCE</scope>
    <source>
        <strain evidence="14">USAMLcec3-2134</strain>
    </source>
</reference>
<dbReference type="Gene3D" id="1.10.443.10">
    <property type="entry name" value="Intergrase catalytic core"/>
    <property type="match status" value="1"/>
</dbReference>
<dbReference type="Gene3D" id="1.10.150.130">
    <property type="match status" value="1"/>
</dbReference>
<evidence type="ECO:0000256" key="2">
    <source>
        <dbReference type="ARBA" id="ARBA00004496"/>
    </source>
</evidence>
<evidence type="ECO:0000256" key="8">
    <source>
        <dbReference type="ARBA" id="ARBA00023125"/>
    </source>
</evidence>
<keyword evidence="4" id="KW-0963">Cytoplasm</keyword>
<dbReference type="Pfam" id="PF13495">
    <property type="entry name" value="Phage_int_SAM_4"/>
    <property type="match status" value="1"/>
</dbReference>
<dbReference type="PROSITE" id="PS51898">
    <property type="entry name" value="TYR_RECOMBINASE"/>
    <property type="match status" value="1"/>
</dbReference>
<comment type="similarity">
    <text evidence="3">Belongs to the 'phage' integrase family.</text>
</comment>